<dbReference type="PROSITE" id="PS50082">
    <property type="entry name" value="WD_REPEATS_2"/>
    <property type="match status" value="3"/>
</dbReference>
<feature type="repeat" description="WD" evidence="6">
    <location>
        <begin position="677"/>
        <end position="718"/>
    </location>
</feature>
<comment type="caution">
    <text evidence="10">The sequence shown here is derived from an EMBL/GenBank/DDBJ whole genome shotgun (WGS) entry which is preliminary data.</text>
</comment>
<feature type="repeat" description="WD" evidence="6">
    <location>
        <begin position="759"/>
        <end position="790"/>
    </location>
</feature>
<gene>
    <name evidence="10" type="ORF">DdX_11350</name>
</gene>
<dbReference type="GO" id="GO:0005634">
    <property type="term" value="C:nucleus"/>
    <property type="evidence" value="ECO:0007669"/>
    <property type="project" value="UniProtKB-SubCell"/>
</dbReference>
<feature type="compositionally biased region" description="Low complexity" evidence="8">
    <location>
        <begin position="333"/>
        <end position="354"/>
    </location>
</feature>
<dbReference type="FunFam" id="2.130.10.10:FF:001072">
    <property type="entry name" value="Transcription factor unc-37"/>
    <property type="match status" value="1"/>
</dbReference>
<evidence type="ECO:0000313" key="11">
    <source>
        <dbReference type="Proteomes" id="UP001201812"/>
    </source>
</evidence>
<dbReference type="PANTHER" id="PTHR10814:SF21">
    <property type="entry name" value="PROTEIN GROUCHO"/>
    <property type="match status" value="1"/>
</dbReference>
<dbReference type="InterPro" id="IPR009146">
    <property type="entry name" value="Groucho_enhance"/>
</dbReference>
<evidence type="ECO:0000256" key="8">
    <source>
        <dbReference type="SAM" id="MobiDB-lite"/>
    </source>
</evidence>
<evidence type="ECO:0000256" key="1">
    <source>
        <dbReference type="ARBA" id="ARBA00004123"/>
    </source>
</evidence>
<dbReference type="GO" id="GO:0003714">
    <property type="term" value="F:transcription corepressor activity"/>
    <property type="evidence" value="ECO:0007669"/>
    <property type="project" value="TreeGrafter"/>
</dbReference>
<name>A0AAD4MYW7_9BILA</name>
<feature type="compositionally biased region" description="Polar residues" evidence="8">
    <location>
        <begin position="426"/>
        <end position="451"/>
    </location>
</feature>
<evidence type="ECO:0000256" key="7">
    <source>
        <dbReference type="SAM" id="Coils"/>
    </source>
</evidence>
<dbReference type="PROSITE" id="PS50294">
    <property type="entry name" value="WD_REPEATS_REGION"/>
    <property type="match status" value="2"/>
</dbReference>
<feature type="compositionally biased region" description="Polar residues" evidence="8">
    <location>
        <begin position="106"/>
        <end position="120"/>
    </location>
</feature>
<dbReference type="SUPFAM" id="SSF50978">
    <property type="entry name" value="WD40 repeat-like"/>
    <property type="match status" value="1"/>
</dbReference>
<dbReference type="PRINTS" id="PR01850">
    <property type="entry name" value="GROUCHOFAMLY"/>
</dbReference>
<dbReference type="InterPro" id="IPR005617">
    <property type="entry name" value="Groucho/TLE_N"/>
</dbReference>
<dbReference type="InterPro" id="IPR001680">
    <property type="entry name" value="WD40_rpt"/>
</dbReference>
<keyword evidence="5" id="KW-0539">Nucleus</keyword>
<evidence type="ECO:0000256" key="3">
    <source>
        <dbReference type="ARBA" id="ARBA00022574"/>
    </source>
</evidence>
<keyword evidence="3 6" id="KW-0853">WD repeat</keyword>
<comment type="subcellular location">
    <subcellularLocation>
        <location evidence="1">Nucleus</location>
    </subcellularLocation>
</comment>
<organism evidence="10 11">
    <name type="scientific">Ditylenchus destructor</name>
    <dbReference type="NCBI Taxonomy" id="166010"/>
    <lineage>
        <taxon>Eukaryota</taxon>
        <taxon>Metazoa</taxon>
        <taxon>Ecdysozoa</taxon>
        <taxon>Nematoda</taxon>
        <taxon>Chromadorea</taxon>
        <taxon>Rhabditida</taxon>
        <taxon>Tylenchina</taxon>
        <taxon>Tylenchomorpha</taxon>
        <taxon>Sphaerularioidea</taxon>
        <taxon>Anguinidae</taxon>
        <taxon>Anguininae</taxon>
        <taxon>Ditylenchus</taxon>
    </lineage>
</organism>
<dbReference type="Pfam" id="PF00400">
    <property type="entry name" value="WD40"/>
    <property type="match status" value="6"/>
</dbReference>
<evidence type="ECO:0000256" key="2">
    <source>
        <dbReference type="ARBA" id="ARBA00005969"/>
    </source>
</evidence>
<dbReference type="Gene3D" id="2.130.10.10">
    <property type="entry name" value="YVTN repeat-like/Quinoprotein amine dehydrogenase"/>
    <property type="match status" value="1"/>
</dbReference>
<dbReference type="GO" id="GO:0090090">
    <property type="term" value="P:negative regulation of canonical Wnt signaling pathway"/>
    <property type="evidence" value="ECO:0007669"/>
    <property type="project" value="TreeGrafter"/>
</dbReference>
<dbReference type="Pfam" id="PF03920">
    <property type="entry name" value="TLE_N"/>
    <property type="match status" value="1"/>
</dbReference>
<evidence type="ECO:0000256" key="5">
    <source>
        <dbReference type="ARBA" id="ARBA00023242"/>
    </source>
</evidence>
<keyword evidence="7" id="KW-0175">Coiled coil</keyword>
<proteinExistence type="inferred from homology"/>
<dbReference type="PROSITE" id="PS00678">
    <property type="entry name" value="WD_REPEATS_1"/>
    <property type="match status" value="2"/>
</dbReference>
<dbReference type="GO" id="GO:0005667">
    <property type="term" value="C:transcription regulator complex"/>
    <property type="evidence" value="ECO:0007669"/>
    <property type="project" value="TreeGrafter"/>
</dbReference>
<dbReference type="AlphaFoldDB" id="A0AAD4MYW7"/>
<protein>
    <submittedName>
        <fullName evidence="10">Protein groucho-2</fullName>
    </submittedName>
</protein>
<feature type="repeat" description="WD" evidence="6">
    <location>
        <begin position="635"/>
        <end position="676"/>
    </location>
</feature>
<dbReference type="Proteomes" id="UP001201812">
    <property type="component" value="Unassembled WGS sequence"/>
</dbReference>
<comment type="similarity">
    <text evidence="2">Belongs to the WD repeat Groucho/TLE family.</text>
</comment>
<dbReference type="EMBL" id="JAKKPZ010000031">
    <property type="protein sequence ID" value="KAI1709278.1"/>
    <property type="molecule type" value="Genomic_DNA"/>
</dbReference>
<feature type="compositionally biased region" description="Low complexity" evidence="8">
    <location>
        <begin position="394"/>
        <end position="405"/>
    </location>
</feature>
<reference evidence="10" key="1">
    <citation type="submission" date="2022-01" db="EMBL/GenBank/DDBJ databases">
        <title>Genome Sequence Resource for Two Populations of Ditylenchus destructor, the Migratory Endoparasitic Phytonematode.</title>
        <authorList>
            <person name="Zhang H."/>
            <person name="Lin R."/>
            <person name="Xie B."/>
        </authorList>
    </citation>
    <scope>NUCLEOTIDE SEQUENCE</scope>
    <source>
        <strain evidence="10">BazhouSP</strain>
    </source>
</reference>
<dbReference type="InterPro" id="IPR036322">
    <property type="entry name" value="WD40_repeat_dom_sf"/>
</dbReference>
<feature type="region of interest" description="Disordered" evidence="8">
    <location>
        <begin position="389"/>
        <end position="458"/>
    </location>
</feature>
<keyword evidence="4" id="KW-0677">Repeat</keyword>
<dbReference type="SMART" id="SM00320">
    <property type="entry name" value="WD40"/>
    <property type="match status" value="6"/>
</dbReference>
<dbReference type="PANTHER" id="PTHR10814">
    <property type="entry name" value="TRANSDUCIN-LIKE ENHANCER PROTEIN"/>
    <property type="match status" value="1"/>
</dbReference>
<feature type="coiled-coil region" evidence="7">
    <location>
        <begin position="129"/>
        <end position="163"/>
    </location>
</feature>
<feature type="region of interest" description="Disordered" evidence="8">
    <location>
        <begin position="318"/>
        <end position="368"/>
    </location>
</feature>
<evidence type="ECO:0000256" key="6">
    <source>
        <dbReference type="PROSITE-ProRule" id="PRU00221"/>
    </source>
</evidence>
<dbReference type="InterPro" id="IPR019775">
    <property type="entry name" value="WD40_repeat_CS"/>
</dbReference>
<evidence type="ECO:0000259" key="9">
    <source>
        <dbReference type="Pfam" id="PF03920"/>
    </source>
</evidence>
<evidence type="ECO:0000313" key="10">
    <source>
        <dbReference type="EMBL" id="KAI1709278.1"/>
    </source>
</evidence>
<dbReference type="InterPro" id="IPR015943">
    <property type="entry name" value="WD40/YVTN_repeat-like_dom_sf"/>
</dbReference>
<feature type="domain" description="Groucho/TLE N-terminal Q-rich" evidence="9">
    <location>
        <begin position="122"/>
        <end position="234"/>
    </location>
</feature>
<feature type="region of interest" description="Disordered" evidence="8">
    <location>
        <begin position="78"/>
        <end position="120"/>
    </location>
</feature>
<keyword evidence="11" id="KW-1185">Reference proteome</keyword>
<accession>A0AAD4MYW7</accession>
<evidence type="ECO:0000256" key="4">
    <source>
        <dbReference type="ARBA" id="ARBA00022737"/>
    </source>
</evidence>
<sequence length="835" mass="89677">MCAFFQKEHTRRHAITTVPYSLTYTHNFRPTDKRRTANKNILVSSLHPTDSYQKTPQRVKVNFESNCGGVLTFAQHTAQKTQANKIPRPNKPNNVAASSQQSSSSMFQNRHPGSSQQHNQMKLPFIEYLDRLRDEYNGVQNQLQSKQMEIESLKQEKELAQRHSMMYYEAACSANVELQKQAEIVKRLSGILGHVIPLLPAEHQGSAIQAVERSKVISQQDLQVIMNNQMQQQQLAASMLPGGLAGLAGMGMGGQAAFNPMTAMAMQAAAGMKPEEATALFNNFLKNSGGLPGMALPGIPGLATTSAGLTSGMSNAAMMGSSSVPPQANSEVSAAGSRAASASRPRSGSPSHAGANSGRCSTSTPVMKRAKVEEPDGDADGELEIDVQNDVDGSSAPSASTTHHTNGTSQQSSSKHHKDGGRESTHSVSSRDSTTPRSGKQQLSSAPTNTLLPPGADMSMLLGQAGKFPGLLDPNHPSARMAMFGGFGPMMAAAAGMAANGKPAYAYKVVDGGQAQPVTFPSDPAQGPDIPKNMKRISDLPHGDVVCAVTVSQQNRHVYTGGKGCVKVWDIGRVCSPVGGAENIKQDPISTLECLQDSYIRSCKLFQDGSTLIVGGESETVCIWDVQAERIKASLNCEAQACYALAISEDNRLCFSCCADGNIVIWDLVSETKVASLLGHQDGASCVDLASDGIKLWTGGLDSTVRSWDIRERTEIDKYVLESQIFSLGCCPTDDYVAVGMENNQVEVLHINKPDKYVLHDHESCVLALKFSHSGKWFVSTGKDNSLNTWRTPYGFRLVKTKENSSVLSCDISSDDKFIVTGSGDKKATVYEVGY</sequence>